<evidence type="ECO:0000256" key="1">
    <source>
        <dbReference type="ARBA" id="ARBA00004141"/>
    </source>
</evidence>
<feature type="transmembrane region" description="Helical" evidence="8">
    <location>
        <begin position="32"/>
        <end position="50"/>
    </location>
</feature>
<keyword evidence="5 8" id="KW-1133">Transmembrane helix</keyword>
<keyword evidence="10" id="KW-1185">Reference proteome</keyword>
<dbReference type="GO" id="GO:0005886">
    <property type="term" value="C:plasma membrane"/>
    <property type="evidence" value="ECO:0007669"/>
    <property type="project" value="TreeGrafter"/>
</dbReference>
<comment type="similarity">
    <text evidence="2">Belongs to the SLC13A/DASS transporter (TC 2.A.47) family. NADC subfamily.</text>
</comment>
<dbReference type="GO" id="GO:0008514">
    <property type="term" value="F:organic anion transmembrane transporter activity"/>
    <property type="evidence" value="ECO:0007669"/>
    <property type="project" value="UniProtKB-ARBA"/>
</dbReference>
<dbReference type="Proteomes" id="UP001172911">
    <property type="component" value="Unassembled WGS sequence"/>
</dbReference>
<dbReference type="RefSeq" id="WP_304543062.1">
    <property type="nucleotide sequence ID" value="NZ_JARPTC010000016.1"/>
</dbReference>
<feature type="transmembrane region" description="Helical" evidence="8">
    <location>
        <begin position="106"/>
        <end position="128"/>
    </location>
</feature>
<keyword evidence="4 8" id="KW-0812">Transmembrane</keyword>
<feature type="transmembrane region" description="Helical" evidence="8">
    <location>
        <begin position="338"/>
        <end position="357"/>
    </location>
</feature>
<evidence type="ECO:0000256" key="5">
    <source>
        <dbReference type="ARBA" id="ARBA00022989"/>
    </source>
</evidence>
<dbReference type="NCBIfam" id="TIGR00785">
    <property type="entry name" value="dass"/>
    <property type="match status" value="1"/>
</dbReference>
<evidence type="ECO:0000313" key="10">
    <source>
        <dbReference type="Proteomes" id="UP001172911"/>
    </source>
</evidence>
<dbReference type="EMBL" id="JARPTC010000016">
    <property type="protein sequence ID" value="MDO7787755.1"/>
    <property type="molecule type" value="Genomic_DNA"/>
</dbReference>
<proteinExistence type="inferred from homology"/>
<feature type="transmembrane region" description="Helical" evidence="8">
    <location>
        <begin position="457"/>
        <end position="480"/>
    </location>
</feature>
<dbReference type="PANTHER" id="PTHR10283:SF82">
    <property type="entry name" value="SOLUTE CARRIER FAMILY 13 MEMBER 2"/>
    <property type="match status" value="1"/>
</dbReference>
<dbReference type="GO" id="GO:1905039">
    <property type="term" value="P:carboxylic acid transmembrane transport"/>
    <property type="evidence" value="ECO:0007669"/>
    <property type="project" value="UniProtKB-ARBA"/>
</dbReference>
<feature type="transmembrane region" description="Helical" evidence="8">
    <location>
        <begin position="377"/>
        <end position="405"/>
    </location>
</feature>
<comment type="caution">
    <text evidence="9">The sequence shown here is derived from an EMBL/GenBank/DDBJ whole genome shotgun (WGS) entry which is preliminary data.</text>
</comment>
<evidence type="ECO:0000256" key="4">
    <source>
        <dbReference type="ARBA" id="ARBA00022692"/>
    </source>
</evidence>
<reference evidence="9" key="2">
    <citation type="submission" date="2023-03" db="EMBL/GenBank/DDBJ databases">
        <authorList>
            <person name="Zhang Z."/>
        </authorList>
    </citation>
    <scope>NUCLEOTIDE SEQUENCE</scope>
    <source>
        <strain evidence="9">DSA</strain>
    </source>
</reference>
<dbReference type="Pfam" id="PF00939">
    <property type="entry name" value="Na_sulph_symp"/>
    <property type="match status" value="1"/>
</dbReference>
<dbReference type="AlphaFoldDB" id="A0AAW7ZG39"/>
<evidence type="ECO:0000256" key="2">
    <source>
        <dbReference type="ARBA" id="ARBA00006772"/>
    </source>
</evidence>
<feature type="transmembrane region" description="Helical" evidence="8">
    <location>
        <begin position="234"/>
        <end position="260"/>
    </location>
</feature>
<comment type="subcellular location">
    <subcellularLocation>
        <location evidence="1">Membrane</location>
        <topology evidence="1">Multi-pass membrane protein</topology>
    </subcellularLocation>
</comment>
<keyword evidence="6 8" id="KW-0472">Membrane</keyword>
<feature type="transmembrane region" description="Helical" evidence="8">
    <location>
        <begin position="306"/>
        <end position="326"/>
    </location>
</feature>
<reference evidence="9" key="1">
    <citation type="journal article" date="2023" name="J. Hazard. Mater.">
        <title>Anaerobic biodegradation of pyrene and benzo[a]pyrene by a new sulfate-reducing Desulforamulus aquiferis strain DSA.</title>
        <authorList>
            <person name="Zhang Z."/>
            <person name="Sun J."/>
            <person name="Gong X."/>
            <person name="Wang C."/>
            <person name="Wang H."/>
        </authorList>
    </citation>
    <scope>NUCLEOTIDE SEQUENCE</scope>
    <source>
        <strain evidence="9">DSA</strain>
    </source>
</reference>
<feature type="transmembrane region" description="Helical" evidence="8">
    <location>
        <begin position="192"/>
        <end position="214"/>
    </location>
</feature>
<evidence type="ECO:0000256" key="6">
    <source>
        <dbReference type="ARBA" id="ARBA00023136"/>
    </source>
</evidence>
<organism evidence="9 10">
    <name type="scientific">Desulforamulus aquiferis</name>
    <dbReference type="NCBI Taxonomy" id="1397668"/>
    <lineage>
        <taxon>Bacteria</taxon>
        <taxon>Bacillati</taxon>
        <taxon>Bacillota</taxon>
        <taxon>Clostridia</taxon>
        <taxon>Eubacteriales</taxon>
        <taxon>Peptococcaceae</taxon>
        <taxon>Desulforamulus</taxon>
    </lineage>
</organism>
<sequence length="486" mass="51991">MAKVEAELQLQGHVVEKQGYPEAPQGHSMQRTLLLILLAIGVGVAVWMLPTPEGLSEKGHTYLALLAALLIMFLTEPIPLPMVMASSGLAMVLLGIEQVKVVWAGYANPTVFFVIGCLMIAIIAEHVGLTERLGRLILRHTGTNIVKFSFISCFGLGVASSIMHDVAATTIGIMAMLPLMKAANIHPGSREGAFLLLALPFSCSAGGMGTLVGGGRNMVSAAFLKDITGIDISFFEWTLYAMPAAILAIPAVWCAVYLVFRPNRNLHFKELSEEQKAKKPFTTAEIKALIVVALVFLGFFTKDWHGQDYSIVVFGGAILALIMRLINWEELNHKTEWAVALMVFGGGIALGTAMGTSGAADYLAKEIFFPLIDGKGWLILFVGMGVFAALLTNLMANVAAAALILPIAIPLAQMNGINPVIVAMALGMYTSFAYLLVVGCPPNVVSYTTGYFKPSQMAKAGLVALPLGVLILALVAMTWWKVIGLV</sequence>
<evidence type="ECO:0000313" key="9">
    <source>
        <dbReference type="EMBL" id="MDO7787755.1"/>
    </source>
</evidence>
<accession>A0AAW7ZG39</accession>
<evidence type="ECO:0000256" key="7">
    <source>
        <dbReference type="ARBA" id="ARBA00031174"/>
    </source>
</evidence>
<feature type="transmembrane region" description="Helical" evidence="8">
    <location>
        <begin position="62"/>
        <end position="94"/>
    </location>
</feature>
<feature type="transmembrane region" description="Helical" evidence="8">
    <location>
        <begin position="417"/>
        <end position="437"/>
    </location>
</feature>
<feature type="transmembrane region" description="Helical" evidence="8">
    <location>
        <begin position="281"/>
        <end position="300"/>
    </location>
</feature>
<evidence type="ECO:0000256" key="8">
    <source>
        <dbReference type="SAM" id="Phobius"/>
    </source>
</evidence>
<evidence type="ECO:0000256" key="3">
    <source>
        <dbReference type="ARBA" id="ARBA00020150"/>
    </source>
</evidence>
<gene>
    <name evidence="9" type="ORF">P6N53_11050</name>
</gene>
<feature type="transmembrane region" description="Helical" evidence="8">
    <location>
        <begin position="148"/>
        <end position="180"/>
    </location>
</feature>
<dbReference type="InterPro" id="IPR001898">
    <property type="entry name" value="SLC13A/DASS"/>
</dbReference>
<dbReference type="PANTHER" id="PTHR10283">
    <property type="entry name" value="SOLUTE CARRIER FAMILY 13 MEMBER"/>
    <property type="match status" value="1"/>
</dbReference>
<name>A0AAW7ZG39_9FIRM</name>
<protein>
    <recommendedName>
        <fullName evidence="3">Sodium-dependent dicarboxylate transporter SdcS</fullName>
    </recommendedName>
    <alternativeName>
        <fullName evidence="7">Na(+)/dicarboxylate symporter</fullName>
    </alternativeName>
</protein>